<evidence type="ECO:0000313" key="1">
    <source>
        <dbReference type="EMBL" id="QAS70259.1"/>
    </source>
</evidence>
<name>A0ABX5QNS6_9LACO</name>
<proteinExistence type="predicted"/>
<protein>
    <recommendedName>
        <fullName evidence="3">Phage gp6-like head-tail connector protein</fullName>
    </recommendedName>
</protein>
<dbReference type="EMBL" id="CP029684">
    <property type="protein sequence ID" value="QAS70259.1"/>
    <property type="molecule type" value="Genomic_DNA"/>
</dbReference>
<organism evidence="1 2">
    <name type="scientific">Oenococcus sicerae</name>
    <dbReference type="NCBI Taxonomy" id="2203724"/>
    <lineage>
        <taxon>Bacteria</taxon>
        <taxon>Bacillati</taxon>
        <taxon>Bacillota</taxon>
        <taxon>Bacilli</taxon>
        <taxon>Lactobacillales</taxon>
        <taxon>Lactobacillaceae</taxon>
        <taxon>Oenococcus</taxon>
    </lineage>
</organism>
<evidence type="ECO:0008006" key="3">
    <source>
        <dbReference type="Google" id="ProtNLM"/>
    </source>
</evidence>
<dbReference type="RefSeq" id="WP_128686729.1">
    <property type="nucleotide sequence ID" value="NZ_CP029684.2"/>
</dbReference>
<dbReference type="Pfam" id="PF05135">
    <property type="entry name" value="Phage_connect_1"/>
    <property type="match status" value="1"/>
</dbReference>
<accession>A0ABX5QNS6</accession>
<evidence type="ECO:0000313" key="2">
    <source>
        <dbReference type="Proteomes" id="UP000286907"/>
    </source>
</evidence>
<reference evidence="1 2" key="1">
    <citation type="journal article" date="2019" name="Syst. Appl. Microbiol.">
        <title>Oenococcus sicerae sp. nov., isolated from French cider.</title>
        <authorList>
            <person name="Cousin F.J."/>
            <person name="Le Guellec R."/>
            <person name="Chagnot C."/>
            <person name="Goux D."/>
            <person name="Dalmasso M."/>
            <person name="Laplace J.M."/>
            <person name="Cretenet M."/>
        </authorList>
    </citation>
    <scope>NUCLEOTIDE SEQUENCE [LARGE SCALE GENOMIC DNA]</scope>
    <source>
        <strain evidence="1 2">UCMA 15228</strain>
    </source>
</reference>
<gene>
    <name evidence="1" type="ORF">DLJ48_06855</name>
</gene>
<dbReference type="Proteomes" id="UP000286907">
    <property type="component" value="Chromosome"/>
</dbReference>
<keyword evidence="2" id="KW-1185">Reference proteome</keyword>
<sequence>MDNSAQIQSLVSRLGITADQATDYFIDGLAQVLDYTNRDKPIGNMAVYAKKLAIIAYNRNGTEGSTARIEGGVTEDFEAGIPLEIRHSLAKYRIANTGELYETS</sequence>
<dbReference type="InterPro" id="IPR021146">
    <property type="entry name" value="Phage_gp6-like_head-tail"/>
</dbReference>